<dbReference type="FunFam" id="3.30.160.60:FF:000059">
    <property type="entry name" value="U1 small nuclear ribonucleoprotein C"/>
    <property type="match status" value="1"/>
</dbReference>
<dbReference type="InterPro" id="IPR013085">
    <property type="entry name" value="U1-CZ_Znf_C2H2"/>
</dbReference>
<organism evidence="13 14">
    <name type="scientific">Liquidambar formosana</name>
    <name type="common">Formosan gum</name>
    <dbReference type="NCBI Taxonomy" id="63359"/>
    <lineage>
        <taxon>Eukaryota</taxon>
        <taxon>Viridiplantae</taxon>
        <taxon>Streptophyta</taxon>
        <taxon>Embryophyta</taxon>
        <taxon>Tracheophyta</taxon>
        <taxon>Spermatophyta</taxon>
        <taxon>Magnoliopsida</taxon>
        <taxon>eudicotyledons</taxon>
        <taxon>Gunneridae</taxon>
        <taxon>Pentapetalae</taxon>
        <taxon>Saxifragales</taxon>
        <taxon>Altingiaceae</taxon>
        <taxon>Liquidambar</taxon>
    </lineage>
</organism>
<dbReference type="GO" id="GO:0071004">
    <property type="term" value="C:U2-type prespliceosome"/>
    <property type="evidence" value="ECO:0007669"/>
    <property type="project" value="UniProtKB-UniRule"/>
</dbReference>
<proteinExistence type="inferred from homology"/>
<evidence type="ECO:0000256" key="5">
    <source>
        <dbReference type="ARBA" id="ARBA00022884"/>
    </source>
</evidence>
<dbReference type="Gene3D" id="3.30.160.60">
    <property type="entry name" value="Classic Zinc Finger"/>
    <property type="match status" value="1"/>
</dbReference>
<dbReference type="InterPro" id="IPR036236">
    <property type="entry name" value="Znf_C2H2_sf"/>
</dbReference>
<dbReference type="GO" id="GO:0000387">
    <property type="term" value="P:spliceosomal snRNP assembly"/>
    <property type="evidence" value="ECO:0007669"/>
    <property type="project" value="UniProtKB-UniRule"/>
</dbReference>
<feature type="region of interest" description="Disordered" evidence="10">
    <location>
        <begin position="118"/>
        <end position="139"/>
    </location>
</feature>
<comment type="function">
    <text evidence="9">Component of the spliceosomal U1 snRNP, which is essential for recognition of the pre-mRNA 5' splice-site and the subsequent assembly of the spliceosome. U1-C is directly involved in initial 5' splice-site recognition for both constitutive and regulated alternative splicing. The interaction with the 5' splice-site seems to precede base-pairing between the pre-mRNA and the U1 snRNA. Stimulates commitment or early (E) complex formation by stabilizing the base pairing of the 5' end of the U1 snRNA and the 5' splice-site region.</text>
</comment>
<reference evidence="13" key="2">
    <citation type="submission" date="2024-04" db="EMBL/GenBank/DDBJ databases">
        <authorList>
            <person name="Xu W."/>
            <person name="Ren C."/>
        </authorList>
    </citation>
    <scope>NUCLEOTIDE SEQUENCE</scope>
    <source>
        <strain evidence="13">Hangzhou</strain>
        <tissue evidence="13">Leaves</tissue>
    </source>
</reference>
<keyword evidence="14" id="KW-1185">Reference proteome</keyword>
<keyword evidence="7 9" id="KW-0687">Ribonucleoprotein</keyword>
<dbReference type="GO" id="GO:0008270">
    <property type="term" value="F:zinc ion binding"/>
    <property type="evidence" value="ECO:0007669"/>
    <property type="project" value="UniProtKB-UniRule"/>
</dbReference>
<evidence type="ECO:0000256" key="3">
    <source>
        <dbReference type="ARBA" id="ARBA00022771"/>
    </source>
</evidence>
<evidence type="ECO:0000313" key="14">
    <source>
        <dbReference type="Proteomes" id="UP001415857"/>
    </source>
</evidence>
<evidence type="ECO:0000313" key="12">
    <source>
        <dbReference type="EMBL" id="KAK9283242.1"/>
    </source>
</evidence>
<comment type="subcellular location">
    <subcellularLocation>
        <location evidence="1 9">Nucleus</location>
    </subcellularLocation>
</comment>
<dbReference type="EMBL" id="JBBPBK010000006">
    <property type="protein sequence ID" value="KAK9283974.1"/>
    <property type="molecule type" value="Genomic_DNA"/>
</dbReference>
<evidence type="ECO:0000256" key="9">
    <source>
        <dbReference type="HAMAP-Rule" id="MF_03153"/>
    </source>
</evidence>
<dbReference type="GO" id="GO:0003729">
    <property type="term" value="F:mRNA binding"/>
    <property type="evidence" value="ECO:0007669"/>
    <property type="project" value="UniProtKB-UniRule"/>
</dbReference>
<dbReference type="EMBL" id="JBBPBK010000006">
    <property type="protein sequence ID" value="KAK9283242.1"/>
    <property type="molecule type" value="Genomic_DNA"/>
</dbReference>
<dbReference type="InterPro" id="IPR003604">
    <property type="entry name" value="Matrin/U1-like-C_Znf_C2H2"/>
</dbReference>
<dbReference type="PANTHER" id="PTHR31148:SF1">
    <property type="entry name" value="U1 SMALL NUCLEAR RIBONUCLEOPROTEIN C"/>
    <property type="match status" value="1"/>
</dbReference>
<dbReference type="GO" id="GO:0000243">
    <property type="term" value="C:commitment complex"/>
    <property type="evidence" value="ECO:0007669"/>
    <property type="project" value="UniProtKB-UniRule"/>
</dbReference>
<dbReference type="PROSITE" id="PS50171">
    <property type="entry name" value="ZF_MATRIN"/>
    <property type="match status" value="1"/>
</dbReference>
<comment type="similarity">
    <text evidence="9">Belongs to the U1 small nuclear ribonucleoprotein C family.</text>
</comment>
<evidence type="ECO:0000256" key="1">
    <source>
        <dbReference type="ARBA" id="ARBA00004123"/>
    </source>
</evidence>
<keyword evidence="3 9" id="KW-0863">Zinc-finger</keyword>
<feature type="domain" description="Matrin-type" evidence="11">
    <location>
        <begin position="4"/>
        <end position="36"/>
    </location>
</feature>
<comment type="subunit">
    <text evidence="8">Component of the U1 snRNP. The U1 snRNP is composed of the U1 snRNA and the 7 core Sm proteins SNRPB, SNRPD1, SNRPD2, SNRPD3, SNRPE, SNRPF and SNRPG that assemble in a heptameric protein ring on the Sm site of the small nuclear RNA to form the core snRNP, and at least 3 U1 snRNP-specific proteins SNRNP70/U1-70K, SNRPA/U1-A and SNRPC/U1-C. SNRPC/U1-C interacts with U1 snRNA and the 5' splice-site region of the pre-mRNA. Interacts (via N-terminus) with TIA1 (via C-terminus); thereby promoting spliceosomal U1 snRNP recruitment to 5' splice sites.</text>
</comment>
<dbReference type="HAMAP" id="MF_03153">
    <property type="entry name" value="U1_C"/>
    <property type="match status" value="1"/>
</dbReference>
<dbReference type="GO" id="GO:0005685">
    <property type="term" value="C:U1 snRNP"/>
    <property type="evidence" value="ECO:0007669"/>
    <property type="project" value="UniProtKB-UniRule"/>
</dbReference>
<keyword evidence="4 9" id="KW-0862">Zinc</keyword>
<keyword evidence="2 9" id="KW-0479">Metal-binding</keyword>
<dbReference type="GO" id="GO:0000395">
    <property type="term" value="P:mRNA 5'-splice site recognition"/>
    <property type="evidence" value="ECO:0007669"/>
    <property type="project" value="UniProtKB-UniRule"/>
</dbReference>
<comment type="caution">
    <text evidence="13">The sequence shown here is derived from an EMBL/GenBank/DDBJ whole genome shotgun (WGS) entry which is preliminary data.</text>
</comment>
<dbReference type="InterPro" id="IPR017340">
    <property type="entry name" value="U1_snRNP-C"/>
</dbReference>
<feature type="compositionally biased region" description="Low complexity" evidence="10">
    <location>
        <begin position="123"/>
        <end position="132"/>
    </location>
</feature>
<dbReference type="SUPFAM" id="SSF57667">
    <property type="entry name" value="beta-beta-alpha zinc fingers"/>
    <property type="match status" value="1"/>
</dbReference>
<evidence type="ECO:0000313" key="13">
    <source>
        <dbReference type="EMBL" id="KAK9283974.1"/>
    </source>
</evidence>
<gene>
    <name evidence="12" type="ORF">L1049_011478</name>
    <name evidence="13" type="ORF">L1049_012232</name>
</gene>
<dbReference type="PIRSF" id="PIRSF037969">
    <property type="entry name" value="U1_snRNP-C"/>
    <property type="match status" value="1"/>
</dbReference>
<sequence length="230" mass="24198">MPRYYCDYCDTYLTHDSPSVRKQHNAGYKHKANVRSYYQQFEEQQTQSLIDQRIKEHLGQAAAFQQVGAAYNQHLGMQGTPQRARIPVLPPPLLPFPGAAPSQLLPGIRPPVLPRPMPGAPGYGPAPTTAPGMGPPGAPSLPMQVNGLPGPPTMNVPTSVPGGMAAPGSNGAPSMITQTMYQANPTAPSSGGFDNLNVNAASSLQRATGSTPSSAAVDSFNYARAPEASH</sequence>
<evidence type="ECO:0000256" key="2">
    <source>
        <dbReference type="ARBA" id="ARBA00022723"/>
    </source>
</evidence>
<name>A0AAP0WXJ0_LIQFO</name>
<dbReference type="Proteomes" id="UP001415857">
    <property type="component" value="Unassembled WGS sequence"/>
</dbReference>
<reference evidence="13 14" key="1">
    <citation type="journal article" date="2024" name="Plant J.">
        <title>Genome sequences and population genomics reveal climatic adaptation and genomic divergence between two closely related sweetgum species.</title>
        <authorList>
            <person name="Xu W.Q."/>
            <person name="Ren C.Q."/>
            <person name="Zhang X.Y."/>
            <person name="Comes H.P."/>
            <person name="Liu X.H."/>
            <person name="Li Y.G."/>
            <person name="Kettle C.J."/>
            <person name="Jalonen R."/>
            <person name="Gaisberger H."/>
            <person name="Ma Y.Z."/>
            <person name="Qiu Y.X."/>
        </authorList>
    </citation>
    <scope>NUCLEOTIDE SEQUENCE [LARGE SCALE GENOMIC DNA]</scope>
    <source>
        <strain evidence="13">Hangzhou</strain>
    </source>
</reference>
<evidence type="ECO:0000259" key="11">
    <source>
        <dbReference type="PROSITE" id="PS50171"/>
    </source>
</evidence>
<evidence type="ECO:0000256" key="4">
    <source>
        <dbReference type="ARBA" id="ARBA00022833"/>
    </source>
</evidence>
<evidence type="ECO:0000256" key="8">
    <source>
        <dbReference type="ARBA" id="ARBA00046357"/>
    </source>
</evidence>
<evidence type="ECO:0000256" key="10">
    <source>
        <dbReference type="SAM" id="MobiDB-lite"/>
    </source>
</evidence>
<dbReference type="GO" id="GO:0030619">
    <property type="term" value="F:U1 snRNA binding"/>
    <property type="evidence" value="ECO:0007669"/>
    <property type="project" value="UniProtKB-UniRule"/>
</dbReference>
<evidence type="ECO:0000256" key="7">
    <source>
        <dbReference type="ARBA" id="ARBA00023274"/>
    </source>
</evidence>
<dbReference type="Pfam" id="PF06220">
    <property type="entry name" value="zf-U1"/>
    <property type="match status" value="1"/>
</dbReference>
<dbReference type="SMART" id="SM00451">
    <property type="entry name" value="ZnF_U1"/>
    <property type="match status" value="1"/>
</dbReference>
<keyword evidence="6 9" id="KW-0539">Nucleus</keyword>
<accession>A0AAP0WXJ0</accession>
<keyword evidence="5 9" id="KW-0694">RNA-binding</keyword>
<dbReference type="PANTHER" id="PTHR31148">
    <property type="entry name" value="U1 SMALL NUCLEAR RIBONUCLEOPROTEIN C"/>
    <property type="match status" value="1"/>
</dbReference>
<protein>
    <recommendedName>
        <fullName evidence="9">U1 small nuclear ribonucleoprotein C</fullName>
        <shortName evidence="9">U1 snRNP C</shortName>
        <shortName evidence="9">U1-C</shortName>
        <shortName evidence="9">U1C</shortName>
    </recommendedName>
</protein>
<dbReference type="GO" id="GO:0030627">
    <property type="term" value="F:pre-mRNA 5'-splice site binding"/>
    <property type="evidence" value="ECO:0007669"/>
    <property type="project" value="InterPro"/>
</dbReference>
<comment type="subunit">
    <text evidence="9">U1 snRNP is composed of the 7 core Sm proteins B/B', D1, D2, D3, E, F and G that assemble in a heptameric protein ring on the Sm site of the small nuclear RNA to form the core snRNP, and at least 3 U1 snRNP-specific proteins U1-70K, U1-A and U1-C. U1-C interacts with U1 snRNA and the 5' splice-site region of the pre-mRNA.</text>
</comment>
<evidence type="ECO:0000256" key="6">
    <source>
        <dbReference type="ARBA" id="ARBA00023242"/>
    </source>
</evidence>
<dbReference type="AlphaFoldDB" id="A0AAP0WXJ0"/>
<dbReference type="InterPro" id="IPR000690">
    <property type="entry name" value="Matrin/U1-C_Znf_C2H2"/>
</dbReference>